<organism evidence="2">
    <name type="scientific">Mimiviridae sp. ChoanoV1</name>
    <dbReference type="NCBI Taxonomy" id="2596887"/>
    <lineage>
        <taxon>Viruses</taxon>
        <taxon>Varidnaviria</taxon>
        <taxon>Bamfordvirae</taxon>
        <taxon>Nucleocytoviricota</taxon>
        <taxon>Megaviricetes</taxon>
        <taxon>Imitervirales</taxon>
        <taxon>Schizomimiviridae</taxon>
    </lineage>
</organism>
<accession>A0A5B8HYP6</accession>
<evidence type="ECO:0000256" key="1">
    <source>
        <dbReference type="SAM" id="MobiDB-lite"/>
    </source>
</evidence>
<name>A0A5B8HYP6_9VIRU</name>
<gene>
    <name evidence="2" type="ORF">8_37</name>
</gene>
<feature type="region of interest" description="Disordered" evidence="1">
    <location>
        <begin position="1"/>
        <end position="24"/>
    </location>
</feature>
<reference evidence="2" key="1">
    <citation type="submission" date="2018-11" db="EMBL/GenBank/DDBJ databases">
        <title>A distinct lineage of giant viruses engineers rhodopsin photosystems in predatory marine eukaryotes.</title>
        <authorList>
            <person name="Needham D.M."/>
            <person name="Yoshizawa S."/>
            <person name="Hosaka T."/>
            <person name="Poirier C."/>
            <person name="Choi C.-J."/>
            <person name="Hehenberger E."/>
            <person name="Irwin N.A.T."/>
            <person name="Wilken S."/>
            <person name="Yung C.-M."/>
            <person name="Bachy C."/>
            <person name="Kurihara R."/>
            <person name="Nakajima Y."/>
            <person name="Kojima K."/>
            <person name="Kimura-Someya T."/>
            <person name="Leonard G."/>
            <person name="Malmstrom R.R."/>
            <person name="Mende D."/>
            <person name="Olson D.K."/>
            <person name="Sudo Y."/>
            <person name="Sudek S."/>
            <person name="Richards T.A."/>
            <person name="DeLong E.F."/>
            <person name="Keeling P.J."/>
            <person name="Santoro A.E."/>
            <person name="Shirouzu M."/>
            <person name="Iwasaki W."/>
            <person name="Worden A.Z."/>
        </authorList>
    </citation>
    <scope>NUCLEOTIDE SEQUENCE</scope>
</reference>
<feature type="compositionally biased region" description="Basic residues" evidence="1">
    <location>
        <begin position="1"/>
        <end position="22"/>
    </location>
</feature>
<evidence type="ECO:0000313" key="2">
    <source>
        <dbReference type="EMBL" id="QDY52440.1"/>
    </source>
</evidence>
<protein>
    <submittedName>
        <fullName evidence="2">Uncharacterized protein</fullName>
    </submittedName>
</protein>
<sequence length="170" mass="18919">MPNKLSKSRMRGGSSKRSKKSSGKNVSFAAKLGAFMLESVNKKVEFSMNGGFSGTQEQVSGVLPYLHINIKESSFLKTLTDSKMERKDTLKNICNGKNLEKTLVKVNFDCERQSMSGITSVDKGLLDSINNRWSIRKNGQKRLREILGYQKKQVKEGIIPAASVEWGKGL</sequence>
<dbReference type="EMBL" id="MK250092">
    <property type="protein sequence ID" value="QDY52440.1"/>
    <property type="molecule type" value="Genomic_DNA"/>
</dbReference>
<proteinExistence type="predicted"/>